<evidence type="ECO:0000256" key="1">
    <source>
        <dbReference type="SAM" id="MobiDB-lite"/>
    </source>
</evidence>
<evidence type="ECO:0000313" key="3">
    <source>
        <dbReference type="EMBL" id="SDG93024.1"/>
    </source>
</evidence>
<feature type="region of interest" description="Disordered" evidence="1">
    <location>
        <begin position="64"/>
        <end position="100"/>
    </location>
</feature>
<evidence type="ECO:0000259" key="2">
    <source>
        <dbReference type="Pfam" id="PF12728"/>
    </source>
</evidence>
<gene>
    <name evidence="3" type="ORF">SAMN05216466_10691</name>
</gene>
<sequence length="152" mass="16864">MTTATSIPLTVKQAAQLLGLGEGRVLQLLRASRLTRSAAVERATNPGSPKHYVTAESVEALRVQRAATEDDPFEKERRRQNRQAEHQRQNALREALSQDMLTPSDVARELGVTRQAVHIGVNRGSLPTVQIGGRRLVRRADLEALKQKRASR</sequence>
<dbReference type="EMBL" id="FNCJ01000006">
    <property type="protein sequence ID" value="SDG93024.1"/>
    <property type="molecule type" value="Genomic_DNA"/>
</dbReference>
<reference evidence="3 4" key="1">
    <citation type="submission" date="2016-10" db="EMBL/GenBank/DDBJ databases">
        <authorList>
            <person name="de Groot N.N."/>
        </authorList>
    </citation>
    <scope>NUCLEOTIDE SEQUENCE [LARGE SCALE GENOMIC DNA]</scope>
    <source>
        <strain evidence="3 4">LMG 2247</strain>
    </source>
</reference>
<feature type="compositionally biased region" description="Basic and acidic residues" evidence="1">
    <location>
        <begin position="74"/>
        <end position="88"/>
    </location>
</feature>
<dbReference type="InterPro" id="IPR009061">
    <property type="entry name" value="DNA-bd_dom_put_sf"/>
</dbReference>
<name>A0A1G7Y9H2_9BURK</name>
<dbReference type="Proteomes" id="UP000199706">
    <property type="component" value="Unassembled WGS sequence"/>
</dbReference>
<dbReference type="SUPFAM" id="SSF46955">
    <property type="entry name" value="Putative DNA-binding domain"/>
    <property type="match status" value="1"/>
</dbReference>
<accession>A0A1G7Y9H2</accession>
<organism evidence="3 4">
    <name type="scientific">Paraburkholderia phenazinium</name>
    <dbReference type="NCBI Taxonomy" id="60549"/>
    <lineage>
        <taxon>Bacteria</taxon>
        <taxon>Pseudomonadati</taxon>
        <taxon>Pseudomonadota</taxon>
        <taxon>Betaproteobacteria</taxon>
        <taxon>Burkholderiales</taxon>
        <taxon>Burkholderiaceae</taxon>
        <taxon>Paraburkholderia</taxon>
    </lineage>
</organism>
<dbReference type="OrthoDB" id="582199at2"/>
<protein>
    <submittedName>
        <fullName evidence="3">DNA binding domain-containing protein, excisionase family</fullName>
    </submittedName>
</protein>
<dbReference type="AlphaFoldDB" id="A0A1G7Y9H2"/>
<dbReference type="RefSeq" id="WP_090685377.1">
    <property type="nucleotide sequence ID" value="NZ_FNCJ01000006.1"/>
</dbReference>
<evidence type="ECO:0000313" key="4">
    <source>
        <dbReference type="Proteomes" id="UP000199706"/>
    </source>
</evidence>
<dbReference type="Pfam" id="PF12728">
    <property type="entry name" value="HTH_17"/>
    <property type="match status" value="1"/>
</dbReference>
<feature type="domain" description="Helix-turn-helix" evidence="2">
    <location>
        <begin position="100"/>
        <end position="149"/>
    </location>
</feature>
<proteinExistence type="predicted"/>
<dbReference type="InterPro" id="IPR041657">
    <property type="entry name" value="HTH_17"/>
</dbReference>